<dbReference type="EMBL" id="KM365085">
    <property type="protein sequence ID" value="AIU94466.1"/>
    <property type="molecule type" value="Genomic_DNA"/>
</dbReference>
<keyword evidence="2" id="KW-0496">Mitochondrion</keyword>
<sequence length="58" mass="6414">MPQLSPHNALAYFLIMSFLILCLSISLSYSSPKVMVCSHMKGAKTYSSSQTNPNLLFT</sequence>
<evidence type="ECO:0000313" key="2">
    <source>
        <dbReference type="EMBL" id="AIU94466.1"/>
    </source>
</evidence>
<dbReference type="RefSeq" id="YP_009108306.1">
    <property type="nucleotide sequence ID" value="NC_025645.1"/>
</dbReference>
<reference evidence="2" key="1">
    <citation type="submission" date="2014-08" db="EMBL/GenBank/DDBJ databases">
        <title>The complete mitochondrial genome of the land snail Cerion incanum (styllomatophora: mollusca) and phylogenetic recontructions within eupulmonata.</title>
        <authorList>
            <person name="Gonzalez V.L."/>
            <person name="Kayal E."/>
            <person name="Shrestha Y."/>
            <person name="Halloran M."/>
            <person name="Harasewych M.G."/>
        </authorList>
    </citation>
    <scope>NUCLEOTIDE SEQUENCE</scope>
</reference>
<dbReference type="GeneID" id="22163186"/>
<organism evidence="2">
    <name type="scientific">Cerion incanum</name>
    <dbReference type="NCBI Taxonomy" id="145432"/>
    <lineage>
        <taxon>Eukaryota</taxon>
        <taxon>Metazoa</taxon>
        <taxon>Spiralia</taxon>
        <taxon>Lophotrochozoa</taxon>
        <taxon>Mollusca</taxon>
        <taxon>Gastropoda</taxon>
        <taxon>Heterobranchia</taxon>
        <taxon>Euthyneura</taxon>
        <taxon>Panpulmonata</taxon>
        <taxon>Eupulmonata</taxon>
        <taxon>Stylommatophora</taxon>
        <taxon>Helicina</taxon>
        <taxon>Urocoptoidea</taxon>
        <taxon>Cerionidae</taxon>
        <taxon>Cerion</taxon>
    </lineage>
</organism>
<dbReference type="CTD" id="4509"/>
<accession>A0A0A0R2G2</accession>
<keyword evidence="1" id="KW-0812">Transmembrane</keyword>
<keyword evidence="1" id="KW-1133">Transmembrane helix</keyword>
<keyword evidence="1" id="KW-0472">Membrane</keyword>
<gene>
    <name evidence="2" type="primary">ATP8</name>
</gene>
<evidence type="ECO:0000256" key="1">
    <source>
        <dbReference type="SAM" id="Phobius"/>
    </source>
</evidence>
<proteinExistence type="predicted"/>
<dbReference type="AlphaFoldDB" id="A0A0A0R2G2"/>
<geneLocation type="mitochondrion" evidence="2"/>
<protein>
    <submittedName>
        <fullName evidence="2">ATP synthase F0 subunit 8</fullName>
    </submittedName>
</protein>
<feature type="transmembrane region" description="Helical" evidence="1">
    <location>
        <begin position="12"/>
        <end position="31"/>
    </location>
</feature>
<name>A0A0A0R2G2_9EUPU</name>